<dbReference type="SMART" id="SM00986">
    <property type="entry name" value="UDG"/>
    <property type="match status" value="1"/>
</dbReference>
<dbReference type="Gene3D" id="3.40.470.10">
    <property type="entry name" value="Uracil-DNA glycosylase-like domain"/>
    <property type="match status" value="1"/>
</dbReference>
<evidence type="ECO:0000256" key="7">
    <source>
        <dbReference type="ARBA" id="ARBA00022801"/>
    </source>
</evidence>
<evidence type="ECO:0000256" key="4">
    <source>
        <dbReference type="ARBA" id="ARBA00012030"/>
    </source>
</evidence>
<feature type="domain" description="Uracil-DNA glycosylase-like" evidence="12">
    <location>
        <begin position="53"/>
        <end position="213"/>
    </location>
</feature>
<dbReference type="GO" id="GO:0004844">
    <property type="term" value="F:uracil DNA N-glycosylase activity"/>
    <property type="evidence" value="ECO:0007669"/>
    <property type="project" value="UniProtKB-UniRule"/>
</dbReference>
<dbReference type="Proteomes" id="UP001268683">
    <property type="component" value="Chromosome"/>
</dbReference>
<accession>A0AA52EFD5</accession>
<evidence type="ECO:0000256" key="8">
    <source>
        <dbReference type="ARBA" id="ARBA00023204"/>
    </source>
</evidence>
<sequence length="239" mass="26424">MQIASQLSPVWRTQLEETLKSAPLSELEKFLGQEKAAGKIIYPSEKDIFSAFNHTPFDEVKIVILGQDPYHGSGQAHGLCFSVPEAVKIPPSLRNIYKEIERDIGIKAPDHGNLTDWTNQGVLLLNSVLTVEHSKAASHQKKGWEGFTDAVIEILNEQGNSIVFMLWGAYAQRKASFVDKKKHLVLEAVHPSPLSAHKGFIGCGHFGLANDYLIENGKEPVNWALKPSVTSQSQGQLFL</sequence>
<gene>
    <name evidence="9 13" type="primary">ung</name>
    <name evidence="13" type="ORF">QGN29_09705</name>
</gene>
<dbReference type="NCBIfam" id="NF003589">
    <property type="entry name" value="PRK05254.1-2"/>
    <property type="match status" value="1"/>
</dbReference>
<keyword evidence="6 9" id="KW-0227">DNA damage</keyword>
<dbReference type="InterPro" id="IPR018085">
    <property type="entry name" value="Ura-DNA_Glyclase_AS"/>
</dbReference>
<dbReference type="GO" id="GO:0097510">
    <property type="term" value="P:base-excision repair, AP site formation via deaminated base removal"/>
    <property type="evidence" value="ECO:0007669"/>
    <property type="project" value="TreeGrafter"/>
</dbReference>
<evidence type="ECO:0000313" key="13">
    <source>
        <dbReference type="EMBL" id="WND01825.1"/>
    </source>
</evidence>
<comment type="subcellular location">
    <subcellularLocation>
        <location evidence="9">Cytoplasm</location>
    </subcellularLocation>
</comment>
<keyword evidence="9" id="KW-0963">Cytoplasm</keyword>
<comment type="similarity">
    <text evidence="3 9 11">Belongs to the uracil-DNA glycosylase (UDG) superfamily. UNG family.</text>
</comment>
<dbReference type="RefSeq" id="WP_310797655.1">
    <property type="nucleotide sequence ID" value="NZ_CP123872.1"/>
</dbReference>
<evidence type="ECO:0000256" key="9">
    <source>
        <dbReference type="HAMAP-Rule" id="MF_00148"/>
    </source>
</evidence>
<dbReference type="NCBIfam" id="NF003592">
    <property type="entry name" value="PRK05254.1-5"/>
    <property type="match status" value="1"/>
</dbReference>
<evidence type="ECO:0000256" key="5">
    <source>
        <dbReference type="ARBA" id="ARBA00018429"/>
    </source>
</evidence>
<dbReference type="GO" id="GO:0005737">
    <property type="term" value="C:cytoplasm"/>
    <property type="evidence" value="ECO:0007669"/>
    <property type="project" value="UniProtKB-SubCell"/>
</dbReference>
<dbReference type="KEGG" id="tmk:QGN29_09705"/>
<dbReference type="Pfam" id="PF03167">
    <property type="entry name" value="UDG"/>
    <property type="match status" value="1"/>
</dbReference>
<dbReference type="NCBIfam" id="NF003588">
    <property type="entry name" value="PRK05254.1-1"/>
    <property type="match status" value="1"/>
</dbReference>
<dbReference type="EC" id="3.2.2.27" evidence="4 9"/>
<proteinExistence type="inferred from homology"/>
<evidence type="ECO:0000259" key="12">
    <source>
        <dbReference type="SMART" id="SM00986"/>
    </source>
</evidence>
<dbReference type="EMBL" id="CP123872">
    <property type="protein sequence ID" value="WND01825.1"/>
    <property type="molecule type" value="Genomic_DNA"/>
</dbReference>
<evidence type="ECO:0000256" key="2">
    <source>
        <dbReference type="ARBA" id="ARBA00002631"/>
    </source>
</evidence>
<dbReference type="PROSITE" id="PS00130">
    <property type="entry name" value="U_DNA_GLYCOSYLASE"/>
    <property type="match status" value="1"/>
</dbReference>
<evidence type="ECO:0000256" key="3">
    <source>
        <dbReference type="ARBA" id="ARBA00008184"/>
    </source>
</evidence>
<dbReference type="CDD" id="cd10027">
    <property type="entry name" value="UDG-F1-like"/>
    <property type="match status" value="1"/>
</dbReference>
<evidence type="ECO:0000256" key="6">
    <source>
        <dbReference type="ARBA" id="ARBA00022763"/>
    </source>
</evidence>
<protein>
    <recommendedName>
        <fullName evidence="5 9">Uracil-DNA glycosylase</fullName>
        <shortName evidence="9">UDG</shortName>
        <ecNumber evidence="4 9">3.2.2.27</ecNumber>
    </recommendedName>
</protein>
<dbReference type="SMART" id="SM00987">
    <property type="entry name" value="UreE_C"/>
    <property type="match status" value="1"/>
</dbReference>
<dbReference type="NCBIfam" id="NF003591">
    <property type="entry name" value="PRK05254.1-4"/>
    <property type="match status" value="1"/>
</dbReference>
<dbReference type="InterPro" id="IPR002043">
    <property type="entry name" value="UDG_fam1"/>
</dbReference>
<dbReference type="PANTHER" id="PTHR11264">
    <property type="entry name" value="URACIL-DNA GLYCOSYLASE"/>
    <property type="match status" value="1"/>
</dbReference>
<evidence type="ECO:0000256" key="11">
    <source>
        <dbReference type="RuleBase" id="RU003780"/>
    </source>
</evidence>
<organism evidence="13 14">
    <name type="scientific">Temperatibacter marinus</name>
    <dbReference type="NCBI Taxonomy" id="1456591"/>
    <lineage>
        <taxon>Bacteria</taxon>
        <taxon>Pseudomonadati</taxon>
        <taxon>Pseudomonadota</taxon>
        <taxon>Alphaproteobacteria</taxon>
        <taxon>Kordiimonadales</taxon>
        <taxon>Temperatibacteraceae</taxon>
        <taxon>Temperatibacter</taxon>
    </lineage>
</organism>
<evidence type="ECO:0000313" key="14">
    <source>
        <dbReference type="Proteomes" id="UP001268683"/>
    </source>
</evidence>
<reference evidence="13" key="1">
    <citation type="submission" date="2023-04" db="EMBL/GenBank/DDBJ databases">
        <title>Complete genome sequence of Temperatibacter marinus.</title>
        <authorList>
            <person name="Rong J.-C."/>
            <person name="Yi M.-L."/>
            <person name="Zhao Q."/>
        </authorList>
    </citation>
    <scope>NUCLEOTIDE SEQUENCE</scope>
    <source>
        <strain evidence="13">NBRC 110045</strain>
    </source>
</reference>
<dbReference type="HAMAP" id="MF_00148">
    <property type="entry name" value="UDG"/>
    <property type="match status" value="1"/>
</dbReference>
<name>A0AA52EFD5_9PROT</name>
<dbReference type="InterPro" id="IPR005122">
    <property type="entry name" value="Uracil-DNA_glycosylase-like"/>
</dbReference>
<keyword evidence="8 9" id="KW-0234">DNA repair</keyword>
<comment type="catalytic activity">
    <reaction evidence="1 9 11">
        <text>Hydrolyzes single-stranded DNA or mismatched double-stranded DNA and polynucleotides, releasing free uracil.</text>
        <dbReference type="EC" id="3.2.2.27"/>
    </reaction>
</comment>
<keyword evidence="14" id="KW-1185">Reference proteome</keyword>
<dbReference type="PANTHER" id="PTHR11264:SF0">
    <property type="entry name" value="URACIL-DNA GLYCOSYLASE"/>
    <property type="match status" value="1"/>
</dbReference>
<dbReference type="NCBIfam" id="TIGR00628">
    <property type="entry name" value="ung"/>
    <property type="match status" value="1"/>
</dbReference>
<keyword evidence="13" id="KW-0326">Glycosidase</keyword>
<evidence type="ECO:0000256" key="1">
    <source>
        <dbReference type="ARBA" id="ARBA00001400"/>
    </source>
</evidence>
<keyword evidence="7 9" id="KW-0378">Hydrolase</keyword>
<dbReference type="FunFam" id="3.40.470.10:FF:000001">
    <property type="entry name" value="Uracil-DNA glycosylase"/>
    <property type="match status" value="1"/>
</dbReference>
<dbReference type="AlphaFoldDB" id="A0AA52EFD5"/>
<evidence type="ECO:0000256" key="10">
    <source>
        <dbReference type="PROSITE-ProRule" id="PRU10072"/>
    </source>
</evidence>
<feature type="active site" description="Proton acceptor" evidence="9 10">
    <location>
        <position position="68"/>
    </location>
</feature>
<comment type="function">
    <text evidence="2 9 11">Excises uracil residues from the DNA which can arise as a result of misincorporation of dUMP residues by DNA polymerase or due to deamination of cytosine.</text>
</comment>
<dbReference type="SUPFAM" id="SSF52141">
    <property type="entry name" value="Uracil-DNA glycosylase-like"/>
    <property type="match status" value="1"/>
</dbReference>
<dbReference type="InterPro" id="IPR036895">
    <property type="entry name" value="Uracil-DNA_glycosylase-like_sf"/>
</dbReference>